<evidence type="ECO:0000313" key="4">
    <source>
        <dbReference type="Proteomes" id="UP000245916"/>
    </source>
</evidence>
<evidence type="ECO:0000256" key="1">
    <source>
        <dbReference type="SAM" id="MobiDB-lite"/>
    </source>
</evidence>
<evidence type="ECO:0000313" key="3">
    <source>
        <dbReference type="EMBL" id="PWG01267.1"/>
    </source>
</evidence>
<feature type="signal peptide" evidence="2">
    <location>
        <begin position="1"/>
        <end position="18"/>
    </location>
</feature>
<comment type="caution">
    <text evidence="3">The sequence shown here is derived from an EMBL/GenBank/DDBJ whole genome shotgun (WGS) entry which is preliminary data.</text>
</comment>
<accession>A0A2U2IYX7</accession>
<reference evidence="3 4" key="1">
    <citation type="submission" date="2018-05" db="EMBL/GenBank/DDBJ databases">
        <title>Genome of Sphingosinicella humi QZX222.</title>
        <authorList>
            <person name="Qiao Z."/>
            <person name="Wang G."/>
        </authorList>
    </citation>
    <scope>NUCLEOTIDE SEQUENCE [LARGE SCALE GENOMIC DNA]</scope>
    <source>
        <strain evidence="3 4">QZX222</strain>
    </source>
</reference>
<keyword evidence="4" id="KW-1185">Reference proteome</keyword>
<proteinExistence type="predicted"/>
<sequence length="80" mass="8189">MFLCAAAITAMGATPALAQKGPGPKPGKAAAERGEVPRGILIAMQKAFPQVGHGSDVPRGNGKGWGHLLHNHDDETPVSP</sequence>
<feature type="chain" id="PRO_5015687948" evidence="2">
    <location>
        <begin position="19"/>
        <end position="80"/>
    </location>
</feature>
<dbReference type="AlphaFoldDB" id="A0A2U2IYX7"/>
<organism evidence="3 4">
    <name type="scientific">Allosphingosinicella humi</name>
    <dbReference type="NCBI Taxonomy" id="2068657"/>
    <lineage>
        <taxon>Bacteria</taxon>
        <taxon>Pseudomonadati</taxon>
        <taxon>Pseudomonadota</taxon>
        <taxon>Alphaproteobacteria</taxon>
        <taxon>Sphingomonadales</taxon>
        <taxon>Sphingomonadaceae</taxon>
        <taxon>Allosphingosinicella</taxon>
    </lineage>
</organism>
<feature type="region of interest" description="Disordered" evidence="1">
    <location>
        <begin position="51"/>
        <end position="80"/>
    </location>
</feature>
<protein>
    <submittedName>
        <fullName evidence="3">Uncharacterized protein</fullName>
    </submittedName>
</protein>
<evidence type="ECO:0000256" key="2">
    <source>
        <dbReference type="SAM" id="SignalP"/>
    </source>
</evidence>
<name>A0A2U2IYX7_9SPHN</name>
<keyword evidence="2" id="KW-0732">Signal</keyword>
<feature type="compositionally biased region" description="Basic and acidic residues" evidence="1">
    <location>
        <begin position="70"/>
        <end position="80"/>
    </location>
</feature>
<gene>
    <name evidence="3" type="ORF">DF286_14145</name>
</gene>
<dbReference type="Proteomes" id="UP000245916">
    <property type="component" value="Unassembled WGS sequence"/>
</dbReference>
<dbReference type="EMBL" id="QFFF01000002">
    <property type="protein sequence ID" value="PWG01267.1"/>
    <property type="molecule type" value="Genomic_DNA"/>
</dbReference>